<dbReference type="InterPro" id="IPR045864">
    <property type="entry name" value="aa-tRNA-synth_II/BPL/LPL"/>
</dbReference>
<evidence type="ECO:0000256" key="8">
    <source>
        <dbReference type="ARBA" id="ARBA00022741"/>
    </source>
</evidence>
<dbReference type="PANTHER" id="PTHR12561">
    <property type="entry name" value="LIPOATE-PROTEIN LIGASE"/>
    <property type="match status" value="1"/>
</dbReference>
<feature type="domain" description="BPL/LPL catalytic" evidence="12">
    <location>
        <begin position="84"/>
        <end position="151"/>
    </location>
</feature>
<evidence type="ECO:0000256" key="2">
    <source>
        <dbReference type="ARBA" id="ARBA00005085"/>
    </source>
</evidence>
<evidence type="ECO:0000259" key="12">
    <source>
        <dbReference type="Pfam" id="PF21948"/>
    </source>
</evidence>
<evidence type="ECO:0000259" key="11">
    <source>
        <dbReference type="Pfam" id="PF10437"/>
    </source>
</evidence>
<dbReference type="GO" id="GO:0009249">
    <property type="term" value="P:protein lipoylation"/>
    <property type="evidence" value="ECO:0007669"/>
    <property type="project" value="InterPro"/>
</dbReference>
<reference evidence="13" key="1">
    <citation type="journal article" date="2020" name="Fungal Divers.">
        <title>Resolving the Mortierellaceae phylogeny through synthesis of multi-gene phylogenetics and phylogenomics.</title>
        <authorList>
            <person name="Vandepol N."/>
            <person name="Liber J."/>
            <person name="Desiro A."/>
            <person name="Na H."/>
            <person name="Kennedy M."/>
            <person name="Barry K."/>
            <person name="Grigoriev I.V."/>
            <person name="Miller A.N."/>
            <person name="O'Donnell K."/>
            <person name="Stajich J.E."/>
            <person name="Bonito G."/>
        </authorList>
    </citation>
    <scope>NUCLEOTIDE SEQUENCE</scope>
    <source>
        <strain evidence="13">MES-2147</strain>
    </source>
</reference>
<dbReference type="SUPFAM" id="SSF82649">
    <property type="entry name" value="SufE/NifU"/>
    <property type="match status" value="1"/>
</dbReference>
<feature type="domain" description="Lipoate protein ligase C-terminal" evidence="11">
    <location>
        <begin position="243"/>
        <end position="314"/>
    </location>
</feature>
<dbReference type="GO" id="GO:0005524">
    <property type="term" value="F:ATP binding"/>
    <property type="evidence" value="ECO:0007669"/>
    <property type="project" value="UniProtKB-KW"/>
</dbReference>
<evidence type="ECO:0000256" key="7">
    <source>
        <dbReference type="ARBA" id="ARBA00022598"/>
    </source>
</evidence>
<evidence type="ECO:0000256" key="5">
    <source>
        <dbReference type="ARBA" id="ARBA00012367"/>
    </source>
</evidence>
<dbReference type="SUPFAM" id="SSF55681">
    <property type="entry name" value="Class II aaRS and biotin synthetases"/>
    <property type="match status" value="1"/>
</dbReference>
<name>A0A9P6MHJ9_9FUNG</name>
<evidence type="ECO:0000256" key="1">
    <source>
        <dbReference type="ARBA" id="ARBA00003253"/>
    </source>
</evidence>
<dbReference type="InterPro" id="IPR004562">
    <property type="entry name" value="LipoylTrfase_LipoateP_Ligase"/>
</dbReference>
<evidence type="ECO:0000313" key="13">
    <source>
        <dbReference type="EMBL" id="KAG0001116.1"/>
    </source>
</evidence>
<dbReference type="GO" id="GO:0017118">
    <property type="term" value="F:lipoyltransferase activity"/>
    <property type="evidence" value="ECO:0007669"/>
    <property type="project" value="TreeGrafter"/>
</dbReference>
<dbReference type="Proteomes" id="UP000749646">
    <property type="component" value="Unassembled WGS sequence"/>
</dbReference>
<comment type="catalytic activity">
    <reaction evidence="10">
        <text>L-lysyl-[lipoyl-carrier protein] + (R)-lipoate + ATP = N(6)-[(R)-lipoyl]-L-lysyl-[lipoyl-carrier protein] + AMP + diphosphate + H(+)</text>
        <dbReference type="Rhea" id="RHEA:49288"/>
        <dbReference type="Rhea" id="RHEA-COMP:10500"/>
        <dbReference type="Rhea" id="RHEA-COMP:10502"/>
        <dbReference type="ChEBI" id="CHEBI:15378"/>
        <dbReference type="ChEBI" id="CHEBI:29969"/>
        <dbReference type="ChEBI" id="CHEBI:30616"/>
        <dbReference type="ChEBI" id="CHEBI:33019"/>
        <dbReference type="ChEBI" id="CHEBI:83088"/>
        <dbReference type="ChEBI" id="CHEBI:83099"/>
        <dbReference type="ChEBI" id="CHEBI:456215"/>
        <dbReference type="EC" id="6.3.1.20"/>
    </reaction>
</comment>
<comment type="similarity">
    <text evidence="4">Belongs to the LplA family.</text>
</comment>
<sequence>MLRPRRSLIASSLIGCHFSRTTVRSSFTSLLGVPSVRNLSDSRAAASAAATTEPGTTTTTDAPLTIKNVPGNYKIETYLSKINDPWANLAFEEWLFRNSDPETYILFMYRNSKSVIIGRNQNPWKECNLKLLEQDSIPFVRRKSGGGTVYHYLKVDKTSLESKGTPSVRSPVTRLRESSFTIDHLSFCEAVRTEFLKRYGYEQWRQNMEGEPVIVDEAMIEGNENVKAIRDDMKTWAWMYGQSPQFTYRLEKAFPWGSVNVLITSKEGLITQVDMDSIDHSTNAQRLPLTALAVGLEGQRYERNALDLAIERIREEAPEVLSPKGAVEEIRDVARWLKDEI</sequence>
<dbReference type="Gene3D" id="3.30.390.50">
    <property type="entry name" value="CO dehydrogenase flavoprotein, C-terminal domain"/>
    <property type="match status" value="1"/>
</dbReference>
<keyword evidence="7 13" id="KW-0436">Ligase</keyword>
<organism evidence="13 14">
    <name type="scientific">Modicella reniformis</name>
    <dbReference type="NCBI Taxonomy" id="1440133"/>
    <lineage>
        <taxon>Eukaryota</taxon>
        <taxon>Fungi</taxon>
        <taxon>Fungi incertae sedis</taxon>
        <taxon>Mucoromycota</taxon>
        <taxon>Mortierellomycotina</taxon>
        <taxon>Mortierellomycetes</taxon>
        <taxon>Mortierellales</taxon>
        <taxon>Mortierellaceae</taxon>
        <taxon>Modicella</taxon>
    </lineage>
</organism>
<dbReference type="EC" id="6.3.1.20" evidence="5"/>
<evidence type="ECO:0000256" key="3">
    <source>
        <dbReference type="ARBA" id="ARBA00005124"/>
    </source>
</evidence>
<dbReference type="EMBL" id="JAAAHW010000561">
    <property type="protein sequence ID" value="KAG0001116.1"/>
    <property type="molecule type" value="Genomic_DNA"/>
</dbReference>
<dbReference type="Pfam" id="PF10437">
    <property type="entry name" value="Lip_prot_lig_C"/>
    <property type="match status" value="1"/>
</dbReference>
<evidence type="ECO:0000256" key="4">
    <source>
        <dbReference type="ARBA" id="ARBA00008242"/>
    </source>
</evidence>
<protein>
    <recommendedName>
        <fullName evidence="6">Putative lipoate-protein ligase A</fullName>
        <ecNumber evidence="5">6.3.1.20</ecNumber>
    </recommendedName>
</protein>
<dbReference type="AlphaFoldDB" id="A0A9P6MHJ9"/>
<dbReference type="InterPro" id="IPR019491">
    <property type="entry name" value="Lipoate_protein_ligase_C"/>
</dbReference>
<keyword evidence="8" id="KW-0547">Nucleotide-binding</keyword>
<accession>A0A9P6MHJ9</accession>
<comment type="pathway">
    <text evidence="2">Protein modification; protein lipoylation via exogenous pathway; protein N(6)-(lipoyl)lysine from lipoate: step 2/2.</text>
</comment>
<dbReference type="Pfam" id="PF21948">
    <property type="entry name" value="LplA-B_cat"/>
    <property type="match status" value="1"/>
</dbReference>
<dbReference type="GO" id="GO:0016979">
    <property type="term" value="F:lipoate-protein ligase activity"/>
    <property type="evidence" value="ECO:0007669"/>
    <property type="project" value="UniProtKB-EC"/>
</dbReference>
<keyword evidence="14" id="KW-1185">Reference proteome</keyword>
<evidence type="ECO:0000313" key="14">
    <source>
        <dbReference type="Proteomes" id="UP000749646"/>
    </source>
</evidence>
<comment type="function">
    <text evidence="1">Catalyzes both the ATP-dependent activation of exogenously supplied lipoate to lipoyl-AMP and the transfer of the activated lipoyl onto the lipoyl domains of lipoate-dependent enzymes.</text>
</comment>
<dbReference type="OrthoDB" id="201621at2759"/>
<proteinExistence type="inferred from homology"/>
<dbReference type="PANTHER" id="PTHR12561:SF3">
    <property type="entry name" value="LIPOYLTRANSFERASE 1, MITOCHONDRIAL"/>
    <property type="match status" value="1"/>
</dbReference>
<gene>
    <name evidence="13" type="primary">AIM22</name>
    <name evidence="13" type="ORF">BGZ65_003783</name>
</gene>
<dbReference type="Gene3D" id="3.30.930.10">
    <property type="entry name" value="Bira Bifunctional Protein, Domain 2"/>
    <property type="match status" value="2"/>
</dbReference>
<evidence type="ECO:0000256" key="6">
    <source>
        <dbReference type="ARBA" id="ARBA00015925"/>
    </source>
</evidence>
<evidence type="ECO:0000256" key="9">
    <source>
        <dbReference type="ARBA" id="ARBA00022840"/>
    </source>
</evidence>
<dbReference type="InterPro" id="IPR004143">
    <property type="entry name" value="BPL_LPL_catalytic"/>
</dbReference>
<comment type="pathway">
    <text evidence="3">Protein modification; protein lipoylation via exogenous pathway; protein N(6)-(lipoyl)lysine from lipoate: step 1/2.</text>
</comment>
<evidence type="ECO:0000256" key="10">
    <source>
        <dbReference type="ARBA" id="ARBA00048037"/>
    </source>
</evidence>
<keyword evidence="9" id="KW-0067">ATP-binding</keyword>
<dbReference type="GO" id="GO:0005739">
    <property type="term" value="C:mitochondrion"/>
    <property type="evidence" value="ECO:0007669"/>
    <property type="project" value="TreeGrafter"/>
</dbReference>
<comment type="caution">
    <text evidence="13">The sequence shown here is derived from an EMBL/GenBank/DDBJ whole genome shotgun (WGS) entry which is preliminary data.</text>
</comment>